<name>D1NUT1_9BIFI</name>
<protein>
    <submittedName>
        <fullName evidence="2">Uncharacterized protein</fullName>
    </submittedName>
</protein>
<dbReference type="AlphaFoldDB" id="D1NUT1"/>
<feature type="region of interest" description="Disordered" evidence="1">
    <location>
        <begin position="37"/>
        <end position="67"/>
    </location>
</feature>
<dbReference type="RefSeq" id="WP_006295053.1">
    <property type="nucleotide sequence ID" value="NZ_ABXB03000003.1"/>
</dbReference>
<dbReference type="OrthoDB" id="3230671at2"/>
<dbReference type="STRING" id="561180.BIFGAL_03608"/>
<evidence type="ECO:0000313" key="3">
    <source>
        <dbReference type="Proteomes" id="UP000003656"/>
    </source>
</evidence>
<organism evidence="2 3">
    <name type="scientific">Bifidobacterium gallicum DSM 20093 = LMG 11596</name>
    <dbReference type="NCBI Taxonomy" id="561180"/>
    <lineage>
        <taxon>Bacteria</taxon>
        <taxon>Bacillati</taxon>
        <taxon>Actinomycetota</taxon>
        <taxon>Actinomycetes</taxon>
        <taxon>Bifidobacteriales</taxon>
        <taxon>Bifidobacteriaceae</taxon>
        <taxon>Bifidobacterium</taxon>
    </lineage>
</organism>
<sequence>MVRRVIRDEKIAEIEFSAIQQAYGQCLIDKGYAPTFNEDGSGSVSSPPELVDSTDKDMEQCNADPNS</sequence>
<evidence type="ECO:0000313" key="2">
    <source>
        <dbReference type="EMBL" id="EFA22582.1"/>
    </source>
</evidence>
<evidence type="ECO:0000256" key="1">
    <source>
        <dbReference type="SAM" id="MobiDB-lite"/>
    </source>
</evidence>
<dbReference type="Proteomes" id="UP000003656">
    <property type="component" value="Unassembled WGS sequence"/>
</dbReference>
<gene>
    <name evidence="2" type="ORF">BIFGAL_03608</name>
</gene>
<comment type="caution">
    <text evidence="2">The sequence shown here is derived from an EMBL/GenBank/DDBJ whole genome shotgun (WGS) entry which is preliminary data.</text>
</comment>
<proteinExistence type="predicted"/>
<accession>D1NUT1</accession>
<dbReference type="EMBL" id="ABXB03000003">
    <property type="protein sequence ID" value="EFA22582.1"/>
    <property type="molecule type" value="Genomic_DNA"/>
</dbReference>
<reference evidence="2 3" key="1">
    <citation type="submission" date="2009-11" db="EMBL/GenBank/DDBJ databases">
        <authorList>
            <person name="Weinstock G."/>
            <person name="Sodergren E."/>
            <person name="Clifton S."/>
            <person name="Fulton L."/>
            <person name="Fulton B."/>
            <person name="Courtney L."/>
            <person name="Fronick C."/>
            <person name="Harrison M."/>
            <person name="Strong C."/>
            <person name="Farmer C."/>
            <person name="Delahaunty K."/>
            <person name="Markovic C."/>
            <person name="Hall O."/>
            <person name="Minx P."/>
            <person name="Tomlinson C."/>
            <person name="Mitreva M."/>
            <person name="Nelson J."/>
            <person name="Hou S."/>
            <person name="Wollam A."/>
            <person name="Pepin K.H."/>
            <person name="Johnson M."/>
            <person name="Bhonagiri V."/>
            <person name="Nash W.E."/>
            <person name="Warren W."/>
            <person name="Chinwalla A."/>
            <person name="Mardis E.R."/>
            <person name="Wilson R.K."/>
        </authorList>
    </citation>
    <scope>NUCLEOTIDE SEQUENCE [LARGE SCALE GENOMIC DNA]</scope>
    <source>
        <strain evidence="2 3">DSM 20093</strain>
    </source>
</reference>